<protein>
    <recommendedName>
        <fullName evidence="4">Integral membrane protein</fullName>
    </recommendedName>
</protein>
<feature type="region of interest" description="Disordered" evidence="1">
    <location>
        <begin position="239"/>
        <end position="271"/>
    </location>
</feature>
<dbReference type="CDD" id="cd06503">
    <property type="entry name" value="ATP-synt_Fo_b"/>
    <property type="match status" value="1"/>
</dbReference>
<feature type="compositionally biased region" description="Pro residues" evidence="1">
    <location>
        <begin position="451"/>
        <end position="462"/>
    </location>
</feature>
<dbReference type="EMBL" id="NKCL01000075">
    <property type="protein sequence ID" value="RSL83973.1"/>
    <property type="molecule type" value="Genomic_DNA"/>
</dbReference>
<feature type="compositionally biased region" description="Basic and acidic residues" evidence="1">
    <location>
        <begin position="239"/>
        <end position="252"/>
    </location>
</feature>
<feature type="compositionally biased region" description="Polar residues" evidence="1">
    <location>
        <begin position="361"/>
        <end position="376"/>
    </location>
</feature>
<proteinExistence type="predicted"/>
<feature type="region of interest" description="Disordered" evidence="1">
    <location>
        <begin position="168"/>
        <end position="205"/>
    </location>
</feature>
<feature type="compositionally biased region" description="Low complexity" evidence="1">
    <location>
        <begin position="571"/>
        <end position="582"/>
    </location>
</feature>
<evidence type="ECO:0000313" key="2">
    <source>
        <dbReference type="EMBL" id="RSL83973.1"/>
    </source>
</evidence>
<feature type="compositionally biased region" description="Low complexity" evidence="1">
    <location>
        <begin position="439"/>
        <end position="450"/>
    </location>
</feature>
<feature type="region of interest" description="Disordered" evidence="1">
    <location>
        <begin position="44"/>
        <end position="153"/>
    </location>
</feature>
<feature type="compositionally biased region" description="Low complexity" evidence="1">
    <location>
        <begin position="60"/>
        <end position="136"/>
    </location>
</feature>
<evidence type="ECO:0000256" key="1">
    <source>
        <dbReference type="SAM" id="MobiDB-lite"/>
    </source>
</evidence>
<feature type="compositionally biased region" description="Low complexity" evidence="1">
    <location>
        <begin position="380"/>
        <end position="389"/>
    </location>
</feature>
<feature type="compositionally biased region" description="Pro residues" evidence="1">
    <location>
        <begin position="327"/>
        <end position="354"/>
    </location>
</feature>
<feature type="compositionally biased region" description="Basic and acidic residues" evidence="1">
    <location>
        <begin position="259"/>
        <end position="271"/>
    </location>
</feature>
<feature type="compositionally biased region" description="Low complexity" evidence="1">
    <location>
        <begin position="178"/>
        <end position="202"/>
    </location>
</feature>
<comment type="caution">
    <text evidence="2">The sequence shown here is derived from an EMBL/GenBank/DDBJ whole genome shotgun (WGS) entry which is preliminary data.</text>
</comment>
<reference evidence="2 3" key="1">
    <citation type="submission" date="2017-06" db="EMBL/GenBank/DDBJ databases">
        <title>Comparative genomic analysis of Ambrosia Fusariam Clade fungi.</title>
        <authorList>
            <person name="Stajich J.E."/>
            <person name="Carrillo J."/>
            <person name="Kijimoto T."/>
            <person name="Eskalen A."/>
            <person name="O'Donnell K."/>
            <person name="Kasson M."/>
        </authorList>
    </citation>
    <scope>NUCLEOTIDE SEQUENCE [LARGE SCALE GENOMIC DNA]</scope>
    <source>
        <strain evidence="2 3">NRRL62606</strain>
    </source>
</reference>
<feature type="compositionally biased region" description="Low complexity" evidence="1">
    <location>
        <begin position="399"/>
        <end position="425"/>
    </location>
</feature>
<feature type="compositionally biased region" description="Pro residues" evidence="1">
    <location>
        <begin position="546"/>
        <end position="557"/>
    </location>
</feature>
<dbReference type="PRINTS" id="PR01217">
    <property type="entry name" value="PRICHEXTENSN"/>
</dbReference>
<gene>
    <name evidence="2" type="ORF">CEP51_004170</name>
</gene>
<feature type="region of interest" description="Disordered" evidence="1">
    <location>
        <begin position="285"/>
        <end position="607"/>
    </location>
</feature>
<organism evidence="2 3">
    <name type="scientific">Fusarium floridanum</name>
    <dbReference type="NCBI Taxonomy" id="1325733"/>
    <lineage>
        <taxon>Eukaryota</taxon>
        <taxon>Fungi</taxon>
        <taxon>Dikarya</taxon>
        <taxon>Ascomycota</taxon>
        <taxon>Pezizomycotina</taxon>
        <taxon>Sordariomycetes</taxon>
        <taxon>Hypocreomycetidae</taxon>
        <taxon>Hypocreales</taxon>
        <taxon>Nectriaceae</taxon>
        <taxon>Fusarium</taxon>
        <taxon>Fusarium solani species complex</taxon>
    </lineage>
</organism>
<evidence type="ECO:0000313" key="3">
    <source>
        <dbReference type="Proteomes" id="UP000287972"/>
    </source>
</evidence>
<sequence length="1161" mass="130309">MPRPRSSRGTPVPLQLFINHEFPLSPQSYHRVSNMAWFKDALTKAVQQASQEYQRERARQQQGQQQHQAGGSSSGGSWQRQPQSPHYQQPQSPYGQPQAQYQQAQSPYGQPQAQYQQYQQPQPQPQQQYQQPQYQHVPPPAPYGRTNPQQPLDLAQIEALAEAQLQAARAQEARVQAEAEAQLQAAKAQMAQEQARAQAAQDEATKQLEAQWREAERLAAQYKAQYEAQMKSAEEEMARLNLEAEKQQRQAQEELAASKAEEAKQQRRAEDEIIREQQRLLDEIQKAKEEAEVAPPLPRRPVSMVETGQPQSYQPPPSQQNSYLAPLPGPPSHPPPSPSQGQYMPPPPPGPPPIQTTTPSHPNQQSVYLSPTSAPTIQVPPSSSPQQAPYYPPPPPSPSQQQYHTQYSPSQPTQGQPTPPAQQSTFQSPSLPPRISADQPVVSPSQQQVPHYPPPPPNPPQPQSQASYTSPLPPPIQTTLAQGESRDPDPSPTPSQGVTSPSQTPYYPPPPSLPPRGQTNLAREDQNSHPSPVLNQGVTSPSQAPYFPPPPGHPPPGSSSQPQQSPPPQQPQTSPTDTQPTQKPDPTPPKPPRVHTPEPPVEHASGAKPFSECSAAITTTPQHWFFHPSVPEFTICAWCYVKHIYDTRFRDSFTKMYSDDKEQRRCRFSTNRLKDTLFPEAIKSGSLDECLAFMRKRMTIRDCLEQTQTEGDSWYTTSDIPNSTICQACFEDGFSGTSFAKHYQLQTVQGACFCDSTAWFLKRKFSEYLKEDNWAKFAEEMSVRVTLPPCPRYEDIKANDRQWYKPKNGPASLQACVTCCFDYFYRSEDEDLFEQVSGGDFLTRCTMGQPNMLIPMRQALADEDRSLFWKAAFEVDKYPFCHKDGIKGGTWYTLPGNTAGWGICAACYEGIIKSVGGSRWFIQDKDVSQDETYLCCFSLGHDRVQGSLQAYDNARNLGDWKILFDYAVRWTNVRVCPRAKHKSGKNRPWWGWGVLAICEECYLNFARGTALEPRFALKGAREPDNERMCDLFSPRMRGLYTEACKTGDLEGLLAFAEQRHIIYTQTIMQCEQILTQQRIAASRAQYLGMQGSFYKNLGWSHDAVVGHSYTVGNSYAGYGHANGWVSQGYAYDRQASEMRAQVGGGNVLQLGMLEARWKEVE</sequence>
<dbReference type="AlphaFoldDB" id="A0A428S2Q9"/>
<name>A0A428S2Q9_9HYPO</name>
<evidence type="ECO:0008006" key="4">
    <source>
        <dbReference type="Google" id="ProtNLM"/>
    </source>
</evidence>
<accession>A0A428S2Q9</accession>
<dbReference type="Proteomes" id="UP000287972">
    <property type="component" value="Unassembled WGS sequence"/>
</dbReference>
<keyword evidence="3" id="KW-1185">Reference proteome</keyword>
<feature type="compositionally biased region" description="Polar residues" evidence="1">
    <location>
        <begin position="528"/>
        <end position="540"/>
    </location>
</feature>